<dbReference type="Pfam" id="PF14138">
    <property type="entry name" value="COX16"/>
    <property type="match status" value="1"/>
</dbReference>
<evidence type="ECO:0000256" key="4">
    <source>
        <dbReference type="ARBA" id="ARBA00022792"/>
    </source>
</evidence>
<organism evidence="9 10">
    <name type="scientific">Papaver nudicaule</name>
    <name type="common">Iceland poppy</name>
    <dbReference type="NCBI Taxonomy" id="74823"/>
    <lineage>
        <taxon>Eukaryota</taxon>
        <taxon>Viridiplantae</taxon>
        <taxon>Streptophyta</taxon>
        <taxon>Embryophyta</taxon>
        <taxon>Tracheophyta</taxon>
        <taxon>Spermatophyta</taxon>
        <taxon>Magnoliopsida</taxon>
        <taxon>Ranunculales</taxon>
        <taxon>Papaveraceae</taxon>
        <taxon>Papaveroideae</taxon>
        <taxon>Papaver</taxon>
    </lineage>
</organism>
<comment type="subcellular location">
    <subcellularLocation>
        <location evidence="1">Mitochondrion inner membrane</location>
        <topology evidence="1">Single-pass membrane protein</topology>
    </subcellularLocation>
</comment>
<comment type="caution">
    <text evidence="9">The sequence shown here is derived from an EMBL/GenBank/DDBJ whole genome shotgun (WGS) entry which is preliminary data.</text>
</comment>
<feature type="transmembrane region" description="Helical" evidence="8">
    <location>
        <begin position="39"/>
        <end position="61"/>
    </location>
</feature>
<evidence type="ECO:0008006" key="11">
    <source>
        <dbReference type="Google" id="ProtNLM"/>
    </source>
</evidence>
<keyword evidence="3 8" id="KW-0812">Transmembrane</keyword>
<keyword evidence="5 8" id="KW-1133">Transmembrane helix</keyword>
<evidence type="ECO:0000313" key="10">
    <source>
        <dbReference type="Proteomes" id="UP001177140"/>
    </source>
</evidence>
<comment type="similarity">
    <text evidence="2">Belongs to the COX16 family.</text>
</comment>
<evidence type="ECO:0000256" key="6">
    <source>
        <dbReference type="ARBA" id="ARBA00023128"/>
    </source>
</evidence>
<evidence type="ECO:0000256" key="2">
    <source>
        <dbReference type="ARBA" id="ARBA00008370"/>
    </source>
</evidence>
<dbReference type="Proteomes" id="UP001177140">
    <property type="component" value="Unassembled WGS sequence"/>
</dbReference>
<dbReference type="InterPro" id="IPR020164">
    <property type="entry name" value="Cyt_c_Oxase_assmbl_COX16"/>
</dbReference>
<sequence>MAETTMNQPNKKVIMTETTTAKIGRSANEFKRWGRKSPFLRYGLPLISLTVFGALGLGHLMQGSKDVAKVKDEHEWEIIETKKALSRTGPIDAYKPKKISLEEELKAMQKKVDINNYENKKVPKLNEGQAH</sequence>
<keyword evidence="7 8" id="KW-0472">Membrane</keyword>
<evidence type="ECO:0000313" key="9">
    <source>
        <dbReference type="EMBL" id="MCL7051616.1"/>
    </source>
</evidence>
<name>A0AA42B5S4_PAPNU</name>
<evidence type="ECO:0000256" key="1">
    <source>
        <dbReference type="ARBA" id="ARBA00004434"/>
    </source>
</evidence>
<evidence type="ECO:0000256" key="7">
    <source>
        <dbReference type="ARBA" id="ARBA00023136"/>
    </source>
</evidence>
<reference evidence="9" key="1">
    <citation type="submission" date="2022-03" db="EMBL/GenBank/DDBJ databases">
        <title>A functionally conserved STORR gene fusion in Papaver species that diverged 16.8 million years ago.</title>
        <authorList>
            <person name="Catania T."/>
        </authorList>
    </citation>
    <scope>NUCLEOTIDE SEQUENCE</scope>
    <source>
        <strain evidence="9">S-191538</strain>
    </source>
</reference>
<accession>A0AA42B5S4</accession>
<evidence type="ECO:0000256" key="3">
    <source>
        <dbReference type="ARBA" id="ARBA00022692"/>
    </source>
</evidence>
<evidence type="ECO:0000256" key="5">
    <source>
        <dbReference type="ARBA" id="ARBA00022989"/>
    </source>
</evidence>
<gene>
    <name evidence="9" type="ORF">MKW94_012802</name>
</gene>
<proteinExistence type="inferred from homology"/>
<evidence type="ECO:0000256" key="8">
    <source>
        <dbReference type="SAM" id="Phobius"/>
    </source>
</evidence>
<dbReference type="EMBL" id="JAJJMA010340464">
    <property type="protein sequence ID" value="MCL7051616.1"/>
    <property type="molecule type" value="Genomic_DNA"/>
</dbReference>
<dbReference type="AlphaFoldDB" id="A0AA42B5S4"/>
<keyword evidence="4" id="KW-0999">Mitochondrion inner membrane</keyword>
<keyword evidence="10" id="KW-1185">Reference proteome</keyword>
<keyword evidence="6" id="KW-0496">Mitochondrion</keyword>
<protein>
    <recommendedName>
        <fullName evidence="11">Cytochrome c oxidase assembly protein COX16</fullName>
    </recommendedName>
</protein>
<dbReference type="GO" id="GO:0005743">
    <property type="term" value="C:mitochondrial inner membrane"/>
    <property type="evidence" value="ECO:0007669"/>
    <property type="project" value="UniProtKB-SubCell"/>
</dbReference>